<dbReference type="OMA" id="WRRVYKR"/>
<dbReference type="EMBL" id="JH993001">
    <property type="protein sequence ID" value="EKX45091.1"/>
    <property type="molecule type" value="Genomic_DNA"/>
</dbReference>
<feature type="non-terminal residue" evidence="2">
    <location>
        <position position="1"/>
    </location>
</feature>
<dbReference type="GeneID" id="17301644"/>
<sequence>MSDSLTGLALKAASAGKGLYKHGKNAVLNTSDIVVKVKEATNSDAWGPSGTAMGEISDIMSSSPEERAQALAMIWERLREVPERWRKV</sequence>
<dbReference type="STRING" id="905079.L1J984"/>
<feature type="non-terminal residue" evidence="2">
    <location>
        <position position="88"/>
    </location>
</feature>
<dbReference type="PANTHER" id="PTHR12276">
    <property type="entry name" value="EPSIN/ENT-RELATED"/>
    <property type="match status" value="1"/>
</dbReference>
<evidence type="ECO:0000313" key="4">
    <source>
        <dbReference type="Proteomes" id="UP000011087"/>
    </source>
</evidence>
<dbReference type="GO" id="GO:0030276">
    <property type="term" value="F:clathrin binding"/>
    <property type="evidence" value="ECO:0007669"/>
    <property type="project" value="TreeGrafter"/>
</dbReference>
<dbReference type="Pfam" id="PF01417">
    <property type="entry name" value="ENTH"/>
    <property type="match status" value="1"/>
</dbReference>
<dbReference type="EnsemblProtists" id="EKX45091">
    <property type="protein sequence ID" value="EKX45091"/>
    <property type="gene ID" value="GUITHDRAFT_152842"/>
</dbReference>
<dbReference type="SUPFAM" id="SSF48464">
    <property type="entry name" value="ENTH/VHS domain"/>
    <property type="match status" value="1"/>
</dbReference>
<feature type="domain" description="ENTH" evidence="1">
    <location>
        <begin position="25"/>
        <end position="88"/>
    </location>
</feature>
<dbReference type="InterPro" id="IPR008942">
    <property type="entry name" value="ENTH_VHS"/>
</dbReference>
<dbReference type="GO" id="GO:0005543">
    <property type="term" value="F:phospholipid binding"/>
    <property type="evidence" value="ECO:0007669"/>
    <property type="project" value="TreeGrafter"/>
</dbReference>
<reference evidence="4" key="2">
    <citation type="submission" date="2012-11" db="EMBL/GenBank/DDBJ databases">
        <authorList>
            <person name="Kuo A."/>
            <person name="Curtis B.A."/>
            <person name="Tanifuji G."/>
            <person name="Burki F."/>
            <person name="Gruber A."/>
            <person name="Irimia M."/>
            <person name="Maruyama S."/>
            <person name="Arias M.C."/>
            <person name="Ball S.G."/>
            <person name="Gile G.H."/>
            <person name="Hirakawa Y."/>
            <person name="Hopkins J.F."/>
            <person name="Rensing S.A."/>
            <person name="Schmutz J."/>
            <person name="Symeonidi A."/>
            <person name="Elias M."/>
            <person name="Eveleigh R.J."/>
            <person name="Herman E.K."/>
            <person name="Klute M.J."/>
            <person name="Nakayama T."/>
            <person name="Obornik M."/>
            <person name="Reyes-Prieto A."/>
            <person name="Armbrust E.V."/>
            <person name="Aves S.J."/>
            <person name="Beiko R.G."/>
            <person name="Coutinho P."/>
            <person name="Dacks J.B."/>
            <person name="Durnford D.G."/>
            <person name="Fast N.M."/>
            <person name="Green B.R."/>
            <person name="Grisdale C."/>
            <person name="Hempe F."/>
            <person name="Henrissat B."/>
            <person name="Hoppner M.P."/>
            <person name="Ishida K.-I."/>
            <person name="Kim E."/>
            <person name="Koreny L."/>
            <person name="Kroth P.G."/>
            <person name="Liu Y."/>
            <person name="Malik S.-B."/>
            <person name="Maier U.G."/>
            <person name="McRose D."/>
            <person name="Mock T."/>
            <person name="Neilson J.A."/>
            <person name="Onodera N.T."/>
            <person name="Poole A.M."/>
            <person name="Pritham E.J."/>
            <person name="Richards T.A."/>
            <person name="Rocap G."/>
            <person name="Roy S.W."/>
            <person name="Sarai C."/>
            <person name="Schaack S."/>
            <person name="Shirato S."/>
            <person name="Slamovits C.H."/>
            <person name="Spencer D.F."/>
            <person name="Suzuki S."/>
            <person name="Worden A.Z."/>
            <person name="Zauner S."/>
            <person name="Barry K."/>
            <person name="Bell C."/>
            <person name="Bharti A.K."/>
            <person name="Crow J.A."/>
            <person name="Grimwood J."/>
            <person name="Kramer R."/>
            <person name="Lindquist E."/>
            <person name="Lucas S."/>
            <person name="Salamov A."/>
            <person name="McFadden G.I."/>
            <person name="Lane C.E."/>
            <person name="Keeling P.J."/>
            <person name="Gray M.W."/>
            <person name="Grigoriev I.V."/>
            <person name="Archibald J.M."/>
        </authorList>
    </citation>
    <scope>NUCLEOTIDE SEQUENCE</scope>
    <source>
        <strain evidence="4">CCMP2712</strain>
    </source>
</reference>
<dbReference type="GO" id="GO:0005768">
    <property type="term" value="C:endosome"/>
    <property type="evidence" value="ECO:0007669"/>
    <property type="project" value="TreeGrafter"/>
</dbReference>
<accession>L1J984</accession>
<reference evidence="2 4" key="1">
    <citation type="journal article" date="2012" name="Nature">
        <title>Algal genomes reveal evolutionary mosaicism and the fate of nucleomorphs.</title>
        <authorList>
            <consortium name="DOE Joint Genome Institute"/>
            <person name="Curtis B.A."/>
            <person name="Tanifuji G."/>
            <person name="Burki F."/>
            <person name="Gruber A."/>
            <person name="Irimia M."/>
            <person name="Maruyama S."/>
            <person name="Arias M.C."/>
            <person name="Ball S.G."/>
            <person name="Gile G.H."/>
            <person name="Hirakawa Y."/>
            <person name="Hopkins J.F."/>
            <person name="Kuo A."/>
            <person name="Rensing S.A."/>
            <person name="Schmutz J."/>
            <person name="Symeonidi A."/>
            <person name="Elias M."/>
            <person name="Eveleigh R.J."/>
            <person name="Herman E.K."/>
            <person name="Klute M.J."/>
            <person name="Nakayama T."/>
            <person name="Obornik M."/>
            <person name="Reyes-Prieto A."/>
            <person name="Armbrust E.V."/>
            <person name="Aves S.J."/>
            <person name="Beiko R.G."/>
            <person name="Coutinho P."/>
            <person name="Dacks J.B."/>
            <person name="Durnford D.G."/>
            <person name="Fast N.M."/>
            <person name="Green B.R."/>
            <person name="Grisdale C.J."/>
            <person name="Hempel F."/>
            <person name="Henrissat B."/>
            <person name="Hoppner M.P."/>
            <person name="Ishida K."/>
            <person name="Kim E."/>
            <person name="Koreny L."/>
            <person name="Kroth P.G."/>
            <person name="Liu Y."/>
            <person name="Malik S.B."/>
            <person name="Maier U.G."/>
            <person name="McRose D."/>
            <person name="Mock T."/>
            <person name="Neilson J.A."/>
            <person name="Onodera N.T."/>
            <person name="Poole A.M."/>
            <person name="Pritham E.J."/>
            <person name="Richards T.A."/>
            <person name="Rocap G."/>
            <person name="Roy S.W."/>
            <person name="Sarai C."/>
            <person name="Schaack S."/>
            <person name="Shirato S."/>
            <person name="Slamovits C.H."/>
            <person name="Spencer D.F."/>
            <person name="Suzuki S."/>
            <person name="Worden A.Z."/>
            <person name="Zauner S."/>
            <person name="Barry K."/>
            <person name="Bell C."/>
            <person name="Bharti A.K."/>
            <person name="Crow J.A."/>
            <person name="Grimwood J."/>
            <person name="Kramer R."/>
            <person name="Lindquist E."/>
            <person name="Lucas S."/>
            <person name="Salamov A."/>
            <person name="McFadden G.I."/>
            <person name="Lane C.E."/>
            <person name="Keeling P.J."/>
            <person name="Gray M.W."/>
            <person name="Grigoriev I.V."/>
            <person name="Archibald J.M."/>
        </authorList>
    </citation>
    <scope>NUCLEOTIDE SEQUENCE</scope>
    <source>
        <strain evidence="2 4">CCMP2712</strain>
    </source>
</reference>
<dbReference type="PROSITE" id="PS50942">
    <property type="entry name" value="ENTH"/>
    <property type="match status" value="1"/>
</dbReference>
<evidence type="ECO:0000313" key="3">
    <source>
        <dbReference type="EnsemblProtists" id="EKX45091"/>
    </source>
</evidence>
<dbReference type="GO" id="GO:0005886">
    <property type="term" value="C:plasma membrane"/>
    <property type="evidence" value="ECO:0007669"/>
    <property type="project" value="TreeGrafter"/>
</dbReference>
<name>L1J984_GUITC</name>
<reference evidence="3" key="3">
    <citation type="submission" date="2015-06" db="UniProtKB">
        <authorList>
            <consortium name="EnsemblProtists"/>
        </authorList>
    </citation>
    <scope>IDENTIFICATION</scope>
</reference>
<dbReference type="InterPro" id="IPR013809">
    <property type="entry name" value="ENTH"/>
</dbReference>
<organism evidence="2">
    <name type="scientific">Guillardia theta (strain CCMP2712)</name>
    <name type="common">Cryptophyte</name>
    <dbReference type="NCBI Taxonomy" id="905079"/>
    <lineage>
        <taxon>Eukaryota</taxon>
        <taxon>Cryptophyceae</taxon>
        <taxon>Pyrenomonadales</taxon>
        <taxon>Geminigeraceae</taxon>
        <taxon>Guillardia</taxon>
    </lineage>
</organism>
<dbReference type="GO" id="GO:0030125">
    <property type="term" value="C:clathrin vesicle coat"/>
    <property type="evidence" value="ECO:0007669"/>
    <property type="project" value="TreeGrafter"/>
</dbReference>
<dbReference type="Gene3D" id="1.25.40.90">
    <property type="match status" value="1"/>
</dbReference>
<dbReference type="GO" id="GO:0006897">
    <property type="term" value="P:endocytosis"/>
    <property type="evidence" value="ECO:0007669"/>
    <property type="project" value="TreeGrafter"/>
</dbReference>
<evidence type="ECO:0000313" key="2">
    <source>
        <dbReference type="EMBL" id="EKX45091.1"/>
    </source>
</evidence>
<dbReference type="Proteomes" id="UP000011087">
    <property type="component" value="Unassembled WGS sequence"/>
</dbReference>
<protein>
    <recommendedName>
        <fullName evidence="1">ENTH domain-containing protein</fullName>
    </recommendedName>
</protein>
<proteinExistence type="predicted"/>
<evidence type="ECO:0000259" key="1">
    <source>
        <dbReference type="PROSITE" id="PS50942"/>
    </source>
</evidence>
<dbReference type="KEGG" id="gtt:GUITHDRAFT_152842"/>
<gene>
    <name evidence="2" type="ORF">GUITHDRAFT_152842</name>
</gene>
<dbReference type="HOGENOM" id="CLU_2475762_0_0_1"/>
<dbReference type="RefSeq" id="XP_005832071.1">
    <property type="nucleotide sequence ID" value="XM_005832014.1"/>
</dbReference>
<keyword evidence="4" id="KW-1185">Reference proteome</keyword>
<dbReference type="AlphaFoldDB" id="L1J984"/>
<dbReference type="OrthoDB" id="4033880at2759"/>
<dbReference type="PANTHER" id="PTHR12276:SF45">
    <property type="entry name" value="CLATHRIN INTERACTOR 1"/>
    <property type="match status" value="1"/>
</dbReference>
<dbReference type="PaxDb" id="55529-EKX45091"/>